<reference evidence="3" key="1">
    <citation type="journal article" date="2019" name="Database">
        <title>The radish genome database (RadishGD): an integrated information resource for radish genomics.</title>
        <authorList>
            <person name="Yu H.J."/>
            <person name="Baek S."/>
            <person name="Lee Y.J."/>
            <person name="Cho A."/>
            <person name="Mun J.H."/>
        </authorList>
    </citation>
    <scope>NUCLEOTIDE SEQUENCE [LARGE SCALE GENOMIC DNA]</scope>
    <source>
        <strain evidence="3">cv. WK10039</strain>
    </source>
</reference>
<protein>
    <submittedName>
        <fullName evidence="4">Uncharacterized protein LOC108838241</fullName>
    </submittedName>
</protein>
<organism evidence="3 4">
    <name type="scientific">Raphanus sativus</name>
    <name type="common">Radish</name>
    <name type="synonym">Raphanus raphanistrum var. sativus</name>
    <dbReference type="NCBI Taxonomy" id="3726"/>
    <lineage>
        <taxon>Eukaryota</taxon>
        <taxon>Viridiplantae</taxon>
        <taxon>Streptophyta</taxon>
        <taxon>Embryophyta</taxon>
        <taxon>Tracheophyta</taxon>
        <taxon>Spermatophyta</taxon>
        <taxon>Magnoliopsida</taxon>
        <taxon>eudicotyledons</taxon>
        <taxon>Gunneridae</taxon>
        <taxon>Pentapetalae</taxon>
        <taxon>rosids</taxon>
        <taxon>malvids</taxon>
        <taxon>Brassicales</taxon>
        <taxon>Brassicaceae</taxon>
        <taxon>Brassiceae</taxon>
        <taxon>Raphanus</taxon>
    </lineage>
</organism>
<feature type="compositionally biased region" description="Basic and acidic residues" evidence="2">
    <location>
        <begin position="15"/>
        <end position="25"/>
    </location>
</feature>
<dbReference type="Proteomes" id="UP000504610">
    <property type="component" value="Chromosome 7"/>
</dbReference>
<dbReference type="GeneID" id="108838241"/>
<dbReference type="OrthoDB" id="1105011at2759"/>
<dbReference type="Pfam" id="PF03004">
    <property type="entry name" value="Transposase_24"/>
    <property type="match status" value="1"/>
</dbReference>
<dbReference type="KEGG" id="rsz:108838241"/>
<gene>
    <name evidence="4" type="primary">LOC108838241</name>
</gene>
<proteinExistence type="predicted"/>
<feature type="region of interest" description="Disordered" evidence="2">
    <location>
        <begin position="15"/>
        <end position="35"/>
    </location>
</feature>
<feature type="coiled-coil region" evidence="1">
    <location>
        <begin position="128"/>
        <end position="169"/>
    </location>
</feature>
<name>A0A9W3C738_RAPSA</name>
<keyword evidence="1" id="KW-0175">Coiled coil</keyword>
<dbReference type="RefSeq" id="XP_056847391.1">
    <property type="nucleotide sequence ID" value="XM_056991411.1"/>
</dbReference>
<accession>A0A9W3C738</accession>
<keyword evidence="3" id="KW-1185">Reference proteome</keyword>
<sequence>MTTYWDTAAAVDKSKKASKDRKSDRNGLGIAKHNSGQKSYMQIEQELTAELGRPATFGEVFIKAHTKKDGTYVDFKAEKVIEAYKKNKEEKLANLSTFCNDRGDLFGIGSLKKKLKWKRNDPSSSASFLHMQRKLEEAERKIEEQAVLIAKAEEDRARVEAANQSKMAEFTTMQKYILSTDPRYHAFIASEASSSPASTNQ</sequence>
<dbReference type="AlphaFoldDB" id="A0A9W3C738"/>
<dbReference type="InterPro" id="IPR004252">
    <property type="entry name" value="Probable_transposase_24"/>
</dbReference>
<evidence type="ECO:0000313" key="4">
    <source>
        <dbReference type="RefSeq" id="XP_056847391.1"/>
    </source>
</evidence>
<evidence type="ECO:0000313" key="3">
    <source>
        <dbReference type="Proteomes" id="UP000504610"/>
    </source>
</evidence>
<reference evidence="4" key="2">
    <citation type="submission" date="2025-08" db="UniProtKB">
        <authorList>
            <consortium name="RefSeq"/>
        </authorList>
    </citation>
    <scope>IDENTIFICATION</scope>
    <source>
        <tissue evidence="4">Leaf</tissue>
    </source>
</reference>
<evidence type="ECO:0000256" key="2">
    <source>
        <dbReference type="SAM" id="MobiDB-lite"/>
    </source>
</evidence>
<evidence type="ECO:0000256" key="1">
    <source>
        <dbReference type="SAM" id="Coils"/>
    </source>
</evidence>